<organism evidence="1 2">
    <name type="scientific">Psophocarpus tetragonolobus</name>
    <name type="common">Winged bean</name>
    <name type="synonym">Dolichos tetragonolobus</name>
    <dbReference type="NCBI Taxonomy" id="3891"/>
    <lineage>
        <taxon>Eukaryota</taxon>
        <taxon>Viridiplantae</taxon>
        <taxon>Streptophyta</taxon>
        <taxon>Embryophyta</taxon>
        <taxon>Tracheophyta</taxon>
        <taxon>Spermatophyta</taxon>
        <taxon>Magnoliopsida</taxon>
        <taxon>eudicotyledons</taxon>
        <taxon>Gunneridae</taxon>
        <taxon>Pentapetalae</taxon>
        <taxon>rosids</taxon>
        <taxon>fabids</taxon>
        <taxon>Fabales</taxon>
        <taxon>Fabaceae</taxon>
        <taxon>Papilionoideae</taxon>
        <taxon>50 kb inversion clade</taxon>
        <taxon>NPAAA clade</taxon>
        <taxon>indigoferoid/millettioid clade</taxon>
        <taxon>Phaseoleae</taxon>
        <taxon>Psophocarpus</taxon>
    </lineage>
</organism>
<comment type="caution">
    <text evidence="1">The sequence shown here is derived from an EMBL/GenBank/DDBJ whole genome shotgun (WGS) entry which is preliminary data.</text>
</comment>
<evidence type="ECO:0000313" key="1">
    <source>
        <dbReference type="EMBL" id="KAK7397235.1"/>
    </source>
</evidence>
<accession>A0AAN9SJ92</accession>
<dbReference type="Proteomes" id="UP001386955">
    <property type="component" value="Unassembled WGS sequence"/>
</dbReference>
<proteinExistence type="predicted"/>
<dbReference type="AlphaFoldDB" id="A0AAN9SJ92"/>
<protein>
    <submittedName>
        <fullName evidence="1">Uncharacterized protein</fullName>
    </submittedName>
</protein>
<gene>
    <name evidence="1" type="ORF">VNO78_18402</name>
</gene>
<keyword evidence="2" id="KW-1185">Reference proteome</keyword>
<reference evidence="1 2" key="1">
    <citation type="submission" date="2024-01" db="EMBL/GenBank/DDBJ databases">
        <title>The genomes of 5 underutilized Papilionoideae crops provide insights into root nodulation and disease resistanc.</title>
        <authorList>
            <person name="Jiang F."/>
        </authorList>
    </citation>
    <scope>NUCLEOTIDE SEQUENCE [LARGE SCALE GENOMIC DNA]</scope>
    <source>
        <strain evidence="1">DUOXIRENSHENG_FW03</strain>
        <tissue evidence="1">Leaves</tissue>
    </source>
</reference>
<name>A0AAN9SJ92_PSOTE</name>
<dbReference type="EMBL" id="JAYMYS010000004">
    <property type="protein sequence ID" value="KAK7397235.1"/>
    <property type="molecule type" value="Genomic_DNA"/>
</dbReference>
<sequence length="73" mass="8177">MGHVESRVNQQGPPCKAKYSWVTDSEVVPLGETKWRSEPTDVEESTDELWLGVKCHSNPELAGSPRNALRRIS</sequence>
<evidence type="ECO:0000313" key="2">
    <source>
        <dbReference type="Proteomes" id="UP001386955"/>
    </source>
</evidence>